<comment type="caution">
    <text evidence="1">The sequence shown here is derived from an EMBL/GenBank/DDBJ whole genome shotgun (WGS) entry which is preliminary data.</text>
</comment>
<sequence length="91" mass="10243">MTNFTIDDHNQALQALTLLEARWENYDGNNPNKYWADIEAARAKLAVITKALKSSGLLPRTPEEERDALLDSTFPDARSKEIVREGLNNDA</sequence>
<dbReference type="AlphaFoldDB" id="A0A1V9HLE1"/>
<evidence type="ECO:0000313" key="2">
    <source>
        <dbReference type="Proteomes" id="UP000050343"/>
    </source>
</evidence>
<name>A0A1V9HLE1_9XANT</name>
<reference evidence="1 2" key="1">
    <citation type="journal article" date="2016" name="Plant Pathol.">
        <title>Genetic characterization of strains named as Xanthomonas axonopodis pv. dieffenbachiae leads to a taxonomic revision of the X. axonopodis species complex.</title>
        <authorList>
            <person name="Constantin E.C."/>
            <person name="Cleenwerck I."/>
            <person name="Maes M."/>
            <person name="Baeyen S."/>
            <person name="Van Malderghem C."/>
            <person name="De Vos P."/>
            <person name="Cottyn B."/>
        </authorList>
    </citation>
    <scope>NUCLEOTIDE SEQUENCE [LARGE SCALE GENOMIC DNA]</scope>
    <source>
        <strain evidence="2">LMG9055</strain>
    </source>
</reference>
<dbReference type="EMBL" id="JPUO02000027">
    <property type="protein sequence ID" value="OQP83689.1"/>
    <property type="molecule type" value="Genomic_DNA"/>
</dbReference>
<organism evidence="1 2">
    <name type="scientific">Xanthomonas phaseoli pv. syngonii LMG 9055</name>
    <dbReference type="NCBI Taxonomy" id="1437878"/>
    <lineage>
        <taxon>Bacteria</taxon>
        <taxon>Pseudomonadati</taxon>
        <taxon>Pseudomonadota</taxon>
        <taxon>Gammaproteobacteria</taxon>
        <taxon>Lysobacterales</taxon>
        <taxon>Lysobacteraceae</taxon>
        <taxon>Xanthomonas</taxon>
    </lineage>
</organism>
<protein>
    <submittedName>
        <fullName evidence="1">Uncharacterized protein</fullName>
    </submittedName>
</protein>
<evidence type="ECO:0000313" key="1">
    <source>
        <dbReference type="EMBL" id="OQP83689.1"/>
    </source>
</evidence>
<proteinExistence type="predicted"/>
<accession>A0A1V9HLE1</accession>
<reference evidence="1 2" key="2">
    <citation type="journal article" date="2017" name="Plant Pathol.">
        <title>Pathogenicity and virulence gene content of Xanthomonas strains infecting Araceae, formerly known as Xanthomonas axonopodis pv. dieffenbachiae.</title>
        <authorList>
            <person name="Constantin E.C."/>
            <person name="Haegeman A."/>
            <person name="Van Vaerenbergh J."/>
            <person name="Baeyen S."/>
            <person name="Van Malderghem C."/>
            <person name="Maes M."/>
            <person name="Cottyn B."/>
        </authorList>
    </citation>
    <scope>NUCLEOTIDE SEQUENCE [LARGE SCALE GENOMIC DNA]</scope>
    <source>
        <strain evidence="2">LMG9055</strain>
    </source>
</reference>
<dbReference type="Proteomes" id="UP000050343">
    <property type="component" value="Unassembled WGS sequence"/>
</dbReference>
<gene>
    <name evidence="1" type="ORF">IA54_018685</name>
</gene>